<feature type="non-terminal residue" evidence="1">
    <location>
        <position position="1"/>
    </location>
</feature>
<sequence length="107" mass="11753">MLPFTLKLPDNCTVQWRASIPKVDPKKKRKFMSLIVCLPGGSYNSIYFDVNKDYSIATVASFLDIPVISINRPGYSGSTLAPNSSAQVTTAGPSQRKYLNLMILPAL</sequence>
<comment type="caution">
    <text evidence="1">The sequence shown here is derived from an EMBL/GenBank/DDBJ whole genome shotgun (WGS) entry which is preliminary data.</text>
</comment>
<name>A0A3E2HG26_SCYLI</name>
<dbReference type="EMBL" id="NCSJ02000056">
    <property type="protein sequence ID" value="RFU32378.1"/>
    <property type="molecule type" value="Genomic_DNA"/>
</dbReference>
<dbReference type="AlphaFoldDB" id="A0A3E2HG26"/>
<dbReference type="OrthoDB" id="5371334at2759"/>
<feature type="non-terminal residue" evidence="1">
    <location>
        <position position="107"/>
    </location>
</feature>
<organism evidence="1 2">
    <name type="scientific">Scytalidium lignicola</name>
    <name type="common">Hyphomycete</name>
    <dbReference type="NCBI Taxonomy" id="5539"/>
    <lineage>
        <taxon>Eukaryota</taxon>
        <taxon>Fungi</taxon>
        <taxon>Dikarya</taxon>
        <taxon>Ascomycota</taxon>
        <taxon>Pezizomycotina</taxon>
        <taxon>Leotiomycetes</taxon>
        <taxon>Leotiomycetes incertae sedis</taxon>
        <taxon>Scytalidium</taxon>
    </lineage>
</organism>
<dbReference type="STRING" id="5539.A0A3E2HG26"/>
<protein>
    <recommendedName>
        <fullName evidence="3">AB hydrolase-1 domain-containing protein</fullName>
    </recommendedName>
</protein>
<reference evidence="1 2" key="1">
    <citation type="submission" date="2018-05" db="EMBL/GenBank/DDBJ databases">
        <title>Draft genome sequence of Scytalidium lignicola DSM 105466, a ubiquitous saprotrophic fungus.</title>
        <authorList>
            <person name="Buettner E."/>
            <person name="Gebauer A.M."/>
            <person name="Hofrichter M."/>
            <person name="Liers C."/>
            <person name="Kellner H."/>
        </authorList>
    </citation>
    <scope>NUCLEOTIDE SEQUENCE [LARGE SCALE GENOMIC DNA]</scope>
    <source>
        <strain evidence="1 2">DSM 105466</strain>
    </source>
</reference>
<keyword evidence="2" id="KW-1185">Reference proteome</keyword>
<evidence type="ECO:0000313" key="2">
    <source>
        <dbReference type="Proteomes" id="UP000258309"/>
    </source>
</evidence>
<evidence type="ECO:0000313" key="1">
    <source>
        <dbReference type="EMBL" id="RFU32378.1"/>
    </source>
</evidence>
<gene>
    <name evidence="1" type="ORF">B7463_g3980</name>
</gene>
<evidence type="ECO:0008006" key="3">
    <source>
        <dbReference type="Google" id="ProtNLM"/>
    </source>
</evidence>
<proteinExistence type="predicted"/>
<dbReference type="Proteomes" id="UP000258309">
    <property type="component" value="Unassembled WGS sequence"/>
</dbReference>
<accession>A0A3E2HG26</accession>